<evidence type="ECO:0000313" key="2">
    <source>
        <dbReference type="EMBL" id="SFH23748.1"/>
    </source>
</evidence>
<dbReference type="STRING" id="34004.SAMN04488021_1042"/>
<feature type="compositionally biased region" description="Basic residues" evidence="1">
    <location>
        <begin position="52"/>
        <end position="64"/>
    </location>
</feature>
<dbReference type="RefSeq" id="WP_074966296.1">
    <property type="nucleotide sequence ID" value="NZ_CBCRYP010000034.1"/>
</dbReference>
<feature type="compositionally biased region" description="Basic and acidic residues" evidence="1">
    <location>
        <begin position="40"/>
        <end position="51"/>
    </location>
</feature>
<gene>
    <name evidence="2" type="ORF">SAMN04488021_1042</name>
</gene>
<dbReference type="Proteomes" id="UP000183635">
    <property type="component" value="Unassembled WGS sequence"/>
</dbReference>
<keyword evidence="3" id="KW-1185">Reference proteome</keyword>
<evidence type="ECO:0000313" key="3">
    <source>
        <dbReference type="Proteomes" id="UP000183635"/>
    </source>
</evidence>
<dbReference type="AlphaFoldDB" id="A0A1I2YDG0"/>
<organism evidence="2 3">
    <name type="scientific">Paracoccus aminovorans</name>
    <dbReference type="NCBI Taxonomy" id="34004"/>
    <lineage>
        <taxon>Bacteria</taxon>
        <taxon>Pseudomonadati</taxon>
        <taxon>Pseudomonadota</taxon>
        <taxon>Alphaproteobacteria</taxon>
        <taxon>Rhodobacterales</taxon>
        <taxon>Paracoccaceae</taxon>
        <taxon>Paracoccus</taxon>
    </lineage>
</organism>
<name>A0A1I2YDG0_9RHOB</name>
<accession>A0A1I2YDG0</accession>
<proteinExistence type="predicted"/>
<feature type="region of interest" description="Disordered" evidence="1">
    <location>
        <begin position="26"/>
        <end position="64"/>
    </location>
</feature>
<evidence type="ECO:0000256" key="1">
    <source>
        <dbReference type="SAM" id="MobiDB-lite"/>
    </source>
</evidence>
<sequence>MNMNQLVTMLTRMVSNRLLNWGIRRMNAPKPGERQTPQQRSREKAAREAVKRARQAARITRRMR</sequence>
<reference evidence="2 3" key="1">
    <citation type="submission" date="2016-10" db="EMBL/GenBank/DDBJ databases">
        <authorList>
            <person name="de Groot N.N."/>
        </authorList>
    </citation>
    <scope>NUCLEOTIDE SEQUENCE [LARGE SCALE GENOMIC DNA]</scope>
    <source>
        <strain evidence="2 3">DSM 8537</strain>
    </source>
</reference>
<dbReference type="OrthoDB" id="7871856at2"/>
<dbReference type="EMBL" id="FOPU01000004">
    <property type="protein sequence ID" value="SFH23748.1"/>
    <property type="molecule type" value="Genomic_DNA"/>
</dbReference>
<protein>
    <submittedName>
        <fullName evidence="2">Uncharacterized protein</fullName>
    </submittedName>
</protein>